<sequence>MFASAAVGEAAGMTRSTQPLRMAGMENHQIGNWKIIRSHHSTLACSALQGGVEGSGLGVCVDDEDLHVVLR</sequence>
<protein>
    <submittedName>
        <fullName evidence="2">Uncharacterized protein SAML0227</fullName>
    </submittedName>
</protein>
<name>Q1RRD2_STRA7</name>
<feature type="region of interest" description="Disordered" evidence="1">
    <location>
        <begin position="1"/>
        <end position="21"/>
    </location>
</feature>
<accession>Q1RRD2</accession>
<gene>
    <name evidence="2" type="ORF">SAML0227</name>
</gene>
<evidence type="ECO:0000313" key="2">
    <source>
        <dbReference type="EMBL" id="CAI78156.1"/>
    </source>
</evidence>
<dbReference type="EMBL" id="AJ937740">
    <property type="protein sequence ID" value="CAI78156.1"/>
    <property type="molecule type" value="Genomic_DNA"/>
</dbReference>
<organism evidence="2">
    <name type="scientific">Streptomyces ambofaciens (strain ATCC 23877 / 3486 / DSM 40053 / JCM 4204 / NBRC 12836 / NRRL B-2516)</name>
    <dbReference type="NCBI Taxonomy" id="278992"/>
    <lineage>
        <taxon>Bacteria</taxon>
        <taxon>Bacillati</taxon>
        <taxon>Actinomycetota</taxon>
        <taxon>Actinomycetes</taxon>
        <taxon>Kitasatosporales</taxon>
        <taxon>Streptomycetaceae</taxon>
        <taxon>Streptomyces</taxon>
    </lineage>
</organism>
<dbReference type="AlphaFoldDB" id="Q1RRD2"/>
<proteinExistence type="predicted"/>
<reference evidence="2" key="1">
    <citation type="journal article" date="2006" name="J. Bacteriol.">
        <title>Intraspecific variability of the terminal inverted repeats of the linear chromosome of Streptomyces ambofaciens.</title>
        <authorList>
            <person name="Choulet F."/>
            <person name="Gallois A."/>
            <person name="Aigle B."/>
            <person name="Mangenot S."/>
            <person name="Gerbaud C."/>
            <person name="Truong C."/>
            <person name="Francou F.X."/>
            <person name="Borges F."/>
            <person name="Fourrier C."/>
            <person name="Guerineau M."/>
            <person name="Decaris B."/>
            <person name="Barbe V."/>
            <person name="Pernodet J.L."/>
            <person name="Leblond P."/>
        </authorList>
    </citation>
    <scope>NUCLEOTIDE SEQUENCE</scope>
    <source>
        <strain evidence="2">ATCC 23877</strain>
    </source>
</reference>
<evidence type="ECO:0000256" key="1">
    <source>
        <dbReference type="SAM" id="MobiDB-lite"/>
    </source>
</evidence>